<dbReference type="InterPro" id="IPR052240">
    <property type="entry name" value="SAP_domain_ribonucleoprotein"/>
</dbReference>
<name>A0A0M0JZT8_9EUKA</name>
<evidence type="ECO:0000256" key="1">
    <source>
        <dbReference type="ARBA" id="ARBA00022553"/>
    </source>
</evidence>
<gene>
    <name evidence="6" type="ORF">Ctob_008055</name>
</gene>
<dbReference type="EMBL" id="JWZX01001855">
    <property type="protein sequence ID" value="KOO32069.1"/>
    <property type="molecule type" value="Genomic_DNA"/>
</dbReference>
<evidence type="ECO:0000259" key="5">
    <source>
        <dbReference type="PROSITE" id="PS50800"/>
    </source>
</evidence>
<feature type="compositionally biased region" description="Acidic residues" evidence="4">
    <location>
        <begin position="287"/>
        <end position="297"/>
    </location>
</feature>
<evidence type="ECO:0000256" key="3">
    <source>
        <dbReference type="SAM" id="Coils"/>
    </source>
</evidence>
<evidence type="ECO:0000256" key="4">
    <source>
        <dbReference type="SAM" id="MobiDB-lite"/>
    </source>
</evidence>
<keyword evidence="3" id="KW-0175">Coiled coil</keyword>
<reference evidence="7" key="1">
    <citation type="journal article" date="2015" name="PLoS Genet.">
        <title>Genome Sequence and Transcriptome Analyses of Chrysochromulina tobin: Metabolic Tools for Enhanced Algal Fitness in the Prominent Order Prymnesiales (Haptophyceae).</title>
        <authorList>
            <person name="Hovde B.T."/>
            <person name="Deodato C.R."/>
            <person name="Hunsperger H.M."/>
            <person name="Ryken S.A."/>
            <person name="Yost W."/>
            <person name="Jha R.K."/>
            <person name="Patterson J."/>
            <person name="Monnat R.J. Jr."/>
            <person name="Barlow S.B."/>
            <person name="Starkenburg S.R."/>
            <person name="Cattolico R.A."/>
        </authorList>
    </citation>
    <scope>NUCLEOTIDE SEQUENCE</scope>
    <source>
        <strain evidence="7">CCMP291</strain>
    </source>
</reference>
<accession>A0A0M0JZT8</accession>
<feature type="domain" description="SAP" evidence="5">
    <location>
        <begin position="242"/>
        <end position="276"/>
    </location>
</feature>
<feature type="non-terminal residue" evidence="6">
    <location>
        <position position="345"/>
    </location>
</feature>
<feature type="domain" description="SAP" evidence="5">
    <location>
        <begin position="154"/>
        <end position="188"/>
    </location>
</feature>
<evidence type="ECO:0000256" key="2">
    <source>
        <dbReference type="ARBA" id="ARBA00046328"/>
    </source>
</evidence>
<proteinExistence type="inferred from homology"/>
<dbReference type="PANTHER" id="PTHR46551">
    <property type="entry name" value="SAP DOMAIN-CONTAINING RIBONUCLEOPROTEIN"/>
    <property type="match status" value="1"/>
</dbReference>
<feature type="region of interest" description="Disordered" evidence="4">
    <location>
        <begin position="277"/>
        <end position="317"/>
    </location>
</feature>
<dbReference type="GO" id="GO:0005634">
    <property type="term" value="C:nucleus"/>
    <property type="evidence" value="ECO:0007669"/>
    <property type="project" value="TreeGrafter"/>
</dbReference>
<dbReference type="SMART" id="SM00513">
    <property type="entry name" value="SAP"/>
    <property type="match status" value="2"/>
</dbReference>
<feature type="coiled-coil region" evidence="3">
    <location>
        <begin position="1"/>
        <end position="28"/>
    </location>
</feature>
<feature type="coiled-coil region" evidence="3">
    <location>
        <begin position="228"/>
        <end position="255"/>
    </location>
</feature>
<comment type="caution">
    <text evidence="6">The sequence shown here is derived from an EMBL/GenBank/DDBJ whole genome shotgun (WGS) entry which is preliminary data.</text>
</comment>
<evidence type="ECO:0000313" key="6">
    <source>
        <dbReference type="EMBL" id="KOO32069.1"/>
    </source>
</evidence>
<protein>
    <recommendedName>
        <fullName evidence="5">SAP domain-containing protein</fullName>
    </recommendedName>
</protein>
<keyword evidence="1" id="KW-0597">Phosphoprotein</keyword>
<dbReference type="GO" id="GO:0016973">
    <property type="term" value="P:poly(A)+ mRNA export from nucleus"/>
    <property type="evidence" value="ECO:0007669"/>
    <property type="project" value="TreeGrafter"/>
</dbReference>
<dbReference type="Gene3D" id="1.10.720.30">
    <property type="entry name" value="SAP domain"/>
    <property type="match status" value="2"/>
</dbReference>
<dbReference type="Pfam" id="PF02037">
    <property type="entry name" value="SAP"/>
    <property type="match status" value="2"/>
</dbReference>
<keyword evidence="7" id="KW-1185">Reference proteome</keyword>
<dbReference type="PROSITE" id="PS50800">
    <property type="entry name" value="SAP"/>
    <property type="match status" value="2"/>
</dbReference>
<dbReference type="InterPro" id="IPR003034">
    <property type="entry name" value="SAP_dom"/>
</dbReference>
<dbReference type="InterPro" id="IPR036361">
    <property type="entry name" value="SAP_dom_sf"/>
</dbReference>
<dbReference type="PANTHER" id="PTHR46551:SF1">
    <property type="entry name" value="SAP DOMAIN-CONTAINING RIBONUCLEOPROTEIN"/>
    <property type="match status" value="1"/>
</dbReference>
<dbReference type="AlphaFoldDB" id="A0A0M0JZT8"/>
<sequence>MADISSLLSLLEDKHRQAKQQCDDEKARNIDWLEETVANTKKQLLHRLNPVLQCPPPDKVAGKVAGTSAMRPRGLSIRSLNAAERDVGSTLGSNASSKRKSDELGAVEEEEKATKRITRDTLAEHGLATQIARQAASASAQAAGQLPPLDRTDLSKNTVQALKQYMSAAGLDTVGNKKQLVDRLAAHFSAVDAAPIEADTTPALAEEAAPDEAHAMQAEPPADDVEAAEQAMLLADELRAEARKLKIAELKAELKHLGLESTGNKEELVERLVACQQAGAAPASVEQEQDEPDEELAPEQQADSSEDADEASAGITKLAELKEEQGRISAEAANAEAEARAEAEV</sequence>
<dbReference type="Proteomes" id="UP000037460">
    <property type="component" value="Unassembled WGS sequence"/>
</dbReference>
<dbReference type="SUPFAM" id="SSF68906">
    <property type="entry name" value="SAP domain"/>
    <property type="match status" value="2"/>
</dbReference>
<feature type="region of interest" description="Disordered" evidence="4">
    <location>
        <begin position="75"/>
        <end position="115"/>
    </location>
</feature>
<evidence type="ECO:0000313" key="7">
    <source>
        <dbReference type="Proteomes" id="UP000037460"/>
    </source>
</evidence>
<comment type="similarity">
    <text evidence="2">Belongs to the SAP domain-containing ribonucleoprotein family.</text>
</comment>
<organism evidence="6 7">
    <name type="scientific">Chrysochromulina tobinii</name>
    <dbReference type="NCBI Taxonomy" id="1460289"/>
    <lineage>
        <taxon>Eukaryota</taxon>
        <taxon>Haptista</taxon>
        <taxon>Haptophyta</taxon>
        <taxon>Prymnesiophyceae</taxon>
        <taxon>Prymnesiales</taxon>
        <taxon>Chrysochromulinaceae</taxon>
        <taxon>Chrysochromulina</taxon>
    </lineage>
</organism>